<reference evidence="5 6" key="1">
    <citation type="submission" date="2021-12" db="EMBL/GenBank/DDBJ databases">
        <title>Discovery of the Pendulisporaceae a myxobacterial family with distinct sporulation behavior and unique specialized metabolism.</title>
        <authorList>
            <person name="Garcia R."/>
            <person name="Popoff A."/>
            <person name="Bader C.D."/>
            <person name="Loehr J."/>
            <person name="Walesch S."/>
            <person name="Walt C."/>
            <person name="Boldt J."/>
            <person name="Bunk B."/>
            <person name="Haeckl F.J.F.P.J."/>
            <person name="Gunesch A.P."/>
            <person name="Birkelbach J."/>
            <person name="Nuebel U."/>
            <person name="Pietschmann T."/>
            <person name="Bach T."/>
            <person name="Mueller R."/>
        </authorList>
    </citation>
    <scope>NUCLEOTIDE SEQUENCE [LARGE SCALE GENOMIC DNA]</scope>
    <source>
        <strain evidence="5 6">MSr12523</strain>
    </source>
</reference>
<dbReference type="RefSeq" id="WP_394844860.1">
    <property type="nucleotide sequence ID" value="NZ_CP089982.1"/>
</dbReference>
<dbReference type="PANTHER" id="PTHR32183">
    <property type="match status" value="1"/>
</dbReference>
<dbReference type="InterPro" id="IPR008854">
    <property type="entry name" value="TPMT"/>
</dbReference>
<evidence type="ECO:0000313" key="5">
    <source>
        <dbReference type="EMBL" id="WXA94258.1"/>
    </source>
</evidence>
<evidence type="ECO:0000256" key="4">
    <source>
        <dbReference type="ARBA" id="ARBA00022691"/>
    </source>
</evidence>
<dbReference type="Gene3D" id="3.40.50.150">
    <property type="entry name" value="Vaccinia Virus protein VP39"/>
    <property type="match status" value="1"/>
</dbReference>
<evidence type="ECO:0000256" key="3">
    <source>
        <dbReference type="ARBA" id="ARBA00022679"/>
    </source>
</evidence>
<name>A0ABZ2K6E5_9BACT</name>
<dbReference type="PANTHER" id="PTHR32183:SF6">
    <property type="entry name" value="CYSTEINE SULFINATE DESULFINASE_CYSTEINE DESULFURASE AND RELATED ENZYMES"/>
    <property type="match status" value="1"/>
</dbReference>
<keyword evidence="4" id="KW-0949">S-adenosyl-L-methionine</keyword>
<protein>
    <submittedName>
        <fullName evidence="5">Class I SAM-dependent methyltransferase</fullName>
    </submittedName>
</protein>
<evidence type="ECO:0000256" key="2">
    <source>
        <dbReference type="ARBA" id="ARBA00022603"/>
    </source>
</evidence>
<proteinExistence type="predicted"/>
<sequence length="205" mass="22311">MPKTPWNDDYAAGDLPWDTGQPDPRLVEFIESGAIVPGRALDVGCGTGTDAIWLAERGFDVLGIDLSPLAVDQARSKLGASKLRCRFAALDFLAAAPAEPPFDFVFDRGCFHGFDEAEERSRFARRVAAALTTGGLWLSLIRSTEGPARDKGSPCRSALDVISAIEPELEILELRSIPSQIESARAWFCLSRRRPDPEGPVTRSP</sequence>
<keyword evidence="3" id="KW-0808">Transferase</keyword>
<dbReference type="Pfam" id="PF05724">
    <property type="entry name" value="TPMT"/>
    <property type="match status" value="1"/>
</dbReference>
<dbReference type="InterPro" id="IPR029063">
    <property type="entry name" value="SAM-dependent_MTases_sf"/>
</dbReference>
<evidence type="ECO:0000313" key="6">
    <source>
        <dbReference type="Proteomes" id="UP001379533"/>
    </source>
</evidence>
<dbReference type="CDD" id="cd02440">
    <property type="entry name" value="AdoMet_MTases"/>
    <property type="match status" value="1"/>
</dbReference>
<keyword evidence="1" id="KW-0597">Phosphoprotein</keyword>
<evidence type="ECO:0000256" key="1">
    <source>
        <dbReference type="ARBA" id="ARBA00022553"/>
    </source>
</evidence>
<keyword evidence="6" id="KW-1185">Reference proteome</keyword>
<organism evidence="5 6">
    <name type="scientific">Pendulispora brunnea</name>
    <dbReference type="NCBI Taxonomy" id="2905690"/>
    <lineage>
        <taxon>Bacteria</taxon>
        <taxon>Pseudomonadati</taxon>
        <taxon>Myxococcota</taxon>
        <taxon>Myxococcia</taxon>
        <taxon>Myxococcales</taxon>
        <taxon>Sorangiineae</taxon>
        <taxon>Pendulisporaceae</taxon>
        <taxon>Pendulispora</taxon>
    </lineage>
</organism>
<accession>A0ABZ2K6E5</accession>
<dbReference type="EMBL" id="CP089982">
    <property type="protein sequence ID" value="WXA94258.1"/>
    <property type="molecule type" value="Genomic_DNA"/>
</dbReference>
<dbReference type="GO" id="GO:0032259">
    <property type="term" value="P:methylation"/>
    <property type="evidence" value="ECO:0007669"/>
    <property type="project" value="UniProtKB-KW"/>
</dbReference>
<dbReference type="SUPFAM" id="SSF53335">
    <property type="entry name" value="S-adenosyl-L-methionine-dependent methyltransferases"/>
    <property type="match status" value="1"/>
</dbReference>
<dbReference type="GO" id="GO:0008168">
    <property type="term" value="F:methyltransferase activity"/>
    <property type="evidence" value="ECO:0007669"/>
    <property type="project" value="UniProtKB-KW"/>
</dbReference>
<gene>
    <name evidence="5" type="ORF">LZC95_48410</name>
</gene>
<dbReference type="Proteomes" id="UP001379533">
    <property type="component" value="Chromosome"/>
</dbReference>
<dbReference type="PROSITE" id="PS51585">
    <property type="entry name" value="SAM_MT_TPMT"/>
    <property type="match status" value="1"/>
</dbReference>
<keyword evidence="2 5" id="KW-0489">Methyltransferase</keyword>